<dbReference type="AlphaFoldDB" id="X1GBW0"/>
<name>X1GBW0_9ZZZZ</name>
<accession>X1GBW0</accession>
<dbReference type="SUPFAM" id="SSF56176">
    <property type="entry name" value="FAD-binding/transporter-associated domain-like"/>
    <property type="match status" value="1"/>
</dbReference>
<comment type="caution">
    <text evidence="2">The sequence shown here is derived from an EMBL/GenBank/DDBJ whole genome shotgun (WGS) entry which is preliminary data.</text>
</comment>
<dbReference type="EMBL" id="BARU01011190">
    <property type="protein sequence ID" value="GAH42320.1"/>
    <property type="molecule type" value="Genomic_DNA"/>
</dbReference>
<evidence type="ECO:0000259" key="1">
    <source>
        <dbReference type="Pfam" id="PF02875"/>
    </source>
</evidence>
<dbReference type="InterPro" id="IPR036318">
    <property type="entry name" value="FAD-bd_PCMH-like_sf"/>
</dbReference>
<proteinExistence type="predicted"/>
<dbReference type="Gene3D" id="3.30.43.10">
    <property type="entry name" value="Uridine Diphospho-n-acetylenolpyruvylglucosamine Reductase, domain 2"/>
    <property type="match status" value="1"/>
</dbReference>
<dbReference type="GO" id="GO:0016881">
    <property type="term" value="F:acid-amino acid ligase activity"/>
    <property type="evidence" value="ECO:0007669"/>
    <property type="project" value="InterPro"/>
</dbReference>
<dbReference type="PANTHER" id="PTHR43445">
    <property type="entry name" value="UDP-N-ACETYLMURAMATE--L-ALANINE LIGASE-RELATED"/>
    <property type="match status" value="1"/>
</dbReference>
<sequence length="277" mass="30213">IHNVRNATAALAVSDLIGVSVVEAAGEISRFRGTERRFEVRGEVQHVTFIDDYAHHPTEIIATLSAARMRFPNRNIWAVWQPHTYSRTRTLLTEFAGAFRDADHVLVTDVYAARESAPENGFSAEQVVQAISNENNSSSDVHYVPGILDARNHLLKTTQPGDVVIVLSAGDANQIIDQSMLFLRKQNQSLCLRALQDIFGDRVQENVPLARFTAARIGGPADVLLEVNSADELAQAAALLWKSGVSFIILGGGSNILVSDSGIRGVVVLNKAKKVMF</sequence>
<dbReference type="Pfam" id="PF02875">
    <property type="entry name" value="Mur_ligase_C"/>
    <property type="match status" value="1"/>
</dbReference>
<dbReference type="SUPFAM" id="SSF53244">
    <property type="entry name" value="MurD-like peptide ligases, peptide-binding domain"/>
    <property type="match status" value="1"/>
</dbReference>
<evidence type="ECO:0000313" key="2">
    <source>
        <dbReference type="EMBL" id="GAH42320.1"/>
    </source>
</evidence>
<organism evidence="2">
    <name type="scientific">marine sediment metagenome</name>
    <dbReference type="NCBI Taxonomy" id="412755"/>
    <lineage>
        <taxon>unclassified sequences</taxon>
        <taxon>metagenomes</taxon>
        <taxon>ecological metagenomes</taxon>
    </lineage>
</organism>
<gene>
    <name evidence="2" type="ORF">S03H2_21087</name>
</gene>
<feature type="non-terminal residue" evidence="2">
    <location>
        <position position="1"/>
    </location>
</feature>
<dbReference type="InterPro" id="IPR050061">
    <property type="entry name" value="MurCDEF_pg_biosynth"/>
</dbReference>
<dbReference type="GO" id="GO:0050660">
    <property type="term" value="F:flavin adenine dinucleotide binding"/>
    <property type="evidence" value="ECO:0007669"/>
    <property type="project" value="InterPro"/>
</dbReference>
<feature type="non-terminal residue" evidence="2">
    <location>
        <position position="277"/>
    </location>
</feature>
<dbReference type="InterPro" id="IPR004101">
    <property type="entry name" value="Mur_ligase_C"/>
</dbReference>
<protein>
    <recommendedName>
        <fullName evidence="1">Mur ligase C-terminal domain-containing protein</fullName>
    </recommendedName>
</protein>
<dbReference type="PANTHER" id="PTHR43445:SF3">
    <property type="entry name" value="UDP-N-ACETYLMURAMATE--L-ALANINE LIGASE"/>
    <property type="match status" value="1"/>
</dbReference>
<dbReference type="Gene3D" id="3.90.190.20">
    <property type="entry name" value="Mur ligase, C-terminal domain"/>
    <property type="match status" value="1"/>
</dbReference>
<feature type="domain" description="Mur ligase C-terminal" evidence="1">
    <location>
        <begin position="36"/>
        <end position="170"/>
    </location>
</feature>
<dbReference type="InterPro" id="IPR036615">
    <property type="entry name" value="Mur_ligase_C_dom_sf"/>
</dbReference>
<dbReference type="InterPro" id="IPR016167">
    <property type="entry name" value="FAD-bd_PCMH_sub1"/>
</dbReference>
<reference evidence="2" key="1">
    <citation type="journal article" date="2014" name="Front. Microbiol.">
        <title>High frequency of phylogenetically diverse reductive dehalogenase-homologous genes in deep subseafloor sedimentary metagenomes.</title>
        <authorList>
            <person name="Kawai M."/>
            <person name="Futagami T."/>
            <person name="Toyoda A."/>
            <person name="Takaki Y."/>
            <person name="Nishi S."/>
            <person name="Hori S."/>
            <person name="Arai W."/>
            <person name="Tsubouchi T."/>
            <person name="Morono Y."/>
            <person name="Uchiyama I."/>
            <person name="Ito T."/>
            <person name="Fujiyama A."/>
            <person name="Inagaki F."/>
            <person name="Takami H."/>
        </authorList>
    </citation>
    <scope>NUCLEOTIDE SEQUENCE</scope>
    <source>
        <strain evidence="2">Expedition CK06-06</strain>
    </source>
</reference>